<dbReference type="SUPFAM" id="SSF46955">
    <property type="entry name" value="Putative DNA-binding domain"/>
    <property type="match status" value="1"/>
</dbReference>
<organism evidence="3 4">
    <name type="scientific">Viridibacillus arvi</name>
    <dbReference type="NCBI Taxonomy" id="263475"/>
    <lineage>
        <taxon>Bacteria</taxon>
        <taxon>Bacillati</taxon>
        <taxon>Bacillota</taxon>
        <taxon>Bacilli</taxon>
        <taxon>Bacillales</taxon>
        <taxon>Caryophanaceae</taxon>
        <taxon>Viridibacillus</taxon>
    </lineage>
</organism>
<dbReference type="CDD" id="cd04782">
    <property type="entry name" value="HTH_BltR"/>
    <property type="match status" value="1"/>
</dbReference>
<dbReference type="Pfam" id="PF13411">
    <property type="entry name" value="MerR_1"/>
    <property type="match status" value="1"/>
</dbReference>
<dbReference type="InterPro" id="IPR029442">
    <property type="entry name" value="GyrI-like"/>
</dbReference>
<sequence>MSENLRKYFTTGEFAKICHVKKQTLFHYDDIGLLTPEIKTAKGYRYYSYQQYEVFAVIELLKELKMPLKEIRAFLQNKTPIESIELLEEQTQLIEKKIENLTHLREILDTKIAITKNALQTDFETISLVYYEEELLLRSESTLDTTDKEFLKSVSNFINYSDNYELYSGHPIGAILHKDKMMERDFENYSYLYTKMKKGWQGENVWTKPSGFYIVGYHIGDEVNIFETYDRLIAYSIEHQLQLKGYSYEEYILDAVSVNGIDNYVTKIMIEVEKS</sequence>
<dbReference type="AlphaFoldDB" id="A0A0M0LJE4"/>
<dbReference type="SMART" id="SM00422">
    <property type="entry name" value="HTH_MERR"/>
    <property type="match status" value="1"/>
</dbReference>
<dbReference type="InterPro" id="IPR047057">
    <property type="entry name" value="MerR_fam"/>
</dbReference>
<feature type="domain" description="HTH merR-type" evidence="2">
    <location>
        <begin position="8"/>
        <end position="77"/>
    </location>
</feature>
<reference evidence="4" key="1">
    <citation type="submission" date="2015-08" db="EMBL/GenBank/DDBJ databases">
        <title>Fjat-10028 dsm 16317.</title>
        <authorList>
            <person name="Liu B."/>
            <person name="Wang J."/>
            <person name="Zhu Y."/>
            <person name="Liu G."/>
            <person name="Chen Q."/>
            <person name="Chen Z."/>
            <person name="Lan J."/>
            <person name="Che J."/>
            <person name="Ge C."/>
            <person name="Shi H."/>
            <person name="Pan Z."/>
            <person name="Liu X."/>
        </authorList>
    </citation>
    <scope>NUCLEOTIDE SEQUENCE [LARGE SCALE GENOMIC DNA]</scope>
    <source>
        <strain evidence="4">DSM 16317</strain>
    </source>
</reference>
<dbReference type="InterPro" id="IPR011256">
    <property type="entry name" value="Reg_factor_effector_dom_sf"/>
</dbReference>
<dbReference type="PATRIC" id="fig|263475.3.peg.603"/>
<name>A0A0M0LJE4_9BACL</name>
<evidence type="ECO:0000313" key="4">
    <source>
        <dbReference type="Proteomes" id="UP000036867"/>
    </source>
</evidence>
<dbReference type="Gene3D" id="3.20.80.10">
    <property type="entry name" value="Regulatory factor, effector binding domain"/>
    <property type="match status" value="1"/>
</dbReference>
<dbReference type="GO" id="GO:0003700">
    <property type="term" value="F:DNA-binding transcription factor activity"/>
    <property type="evidence" value="ECO:0007669"/>
    <property type="project" value="InterPro"/>
</dbReference>
<keyword evidence="4" id="KW-1185">Reference proteome</keyword>
<dbReference type="RefSeq" id="WP_053415325.1">
    <property type="nucleotide sequence ID" value="NZ_JBCMHV010000032.1"/>
</dbReference>
<evidence type="ECO:0000259" key="2">
    <source>
        <dbReference type="PROSITE" id="PS50937"/>
    </source>
</evidence>
<dbReference type="SUPFAM" id="SSF55136">
    <property type="entry name" value="Probable bacterial effector-binding domain"/>
    <property type="match status" value="1"/>
</dbReference>
<comment type="caution">
    <text evidence="3">The sequence shown here is derived from an EMBL/GenBank/DDBJ whole genome shotgun (WGS) entry which is preliminary data.</text>
</comment>
<dbReference type="PROSITE" id="PS50937">
    <property type="entry name" value="HTH_MERR_2"/>
    <property type="match status" value="1"/>
</dbReference>
<dbReference type="InterPro" id="IPR009061">
    <property type="entry name" value="DNA-bd_dom_put_sf"/>
</dbReference>
<dbReference type="Pfam" id="PF06445">
    <property type="entry name" value="GyrI-like"/>
    <property type="match status" value="1"/>
</dbReference>
<dbReference type="OrthoDB" id="9773308at2"/>
<dbReference type="GO" id="GO:0003677">
    <property type="term" value="F:DNA binding"/>
    <property type="evidence" value="ECO:0007669"/>
    <property type="project" value="UniProtKB-KW"/>
</dbReference>
<proteinExistence type="predicted"/>
<dbReference type="GeneID" id="301134786"/>
<dbReference type="InterPro" id="IPR000551">
    <property type="entry name" value="MerR-type_HTH_dom"/>
</dbReference>
<evidence type="ECO:0000313" key="3">
    <source>
        <dbReference type="EMBL" id="KOO51200.1"/>
    </source>
</evidence>
<dbReference type="EMBL" id="LILB01000001">
    <property type="protein sequence ID" value="KOO51200.1"/>
    <property type="molecule type" value="Genomic_DNA"/>
</dbReference>
<evidence type="ECO:0000256" key="1">
    <source>
        <dbReference type="ARBA" id="ARBA00023125"/>
    </source>
</evidence>
<dbReference type="Gene3D" id="1.10.1660.10">
    <property type="match status" value="1"/>
</dbReference>
<accession>A0A0M0LJE4</accession>
<dbReference type="PANTHER" id="PTHR30204:SF85">
    <property type="entry name" value="MULTIDRUG-EFFLUX TRANSPORTER 2 REGULATOR"/>
    <property type="match status" value="1"/>
</dbReference>
<dbReference type="PANTHER" id="PTHR30204">
    <property type="entry name" value="REDOX-CYCLING DRUG-SENSING TRANSCRIPTIONAL ACTIVATOR SOXR"/>
    <property type="match status" value="1"/>
</dbReference>
<dbReference type="Proteomes" id="UP000036867">
    <property type="component" value="Unassembled WGS sequence"/>
</dbReference>
<protein>
    <submittedName>
        <fullName evidence="3">BltR family transcriptional regulator</fullName>
    </submittedName>
</protein>
<dbReference type="STRING" id="263475.AMD00_01445"/>
<keyword evidence="1" id="KW-0238">DNA-binding</keyword>
<gene>
    <name evidence="3" type="ORF">AMD00_01445</name>
</gene>